<evidence type="ECO:0000256" key="9">
    <source>
        <dbReference type="SAM" id="MobiDB-lite"/>
    </source>
</evidence>
<feature type="compositionally biased region" description="Basic residues" evidence="9">
    <location>
        <begin position="895"/>
        <end position="910"/>
    </location>
</feature>
<dbReference type="Gene3D" id="3.40.1090.10">
    <property type="entry name" value="Cytosolic phospholipase A2 catalytic domain"/>
    <property type="match status" value="2"/>
</dbReference>
<evidence type="ECO:0000256" key="4">
    <source>
        <dbReference type="ARBA" id="ARBA00022801"/>
    </source>
</evidence>
<dbReference type="OMA" id="SSGYVWR"/>
<comment type="subcellular location">
    <subcellularLocation>
        <location evidence="8">Endoplasmic reticulum membrane</location>
    </subcellularLocation>
</comment>
<feature type="region of interest" description="Disordered" evidence="9">
    <location>
        <begin position="689"/>
        <end position="732"/>
    </location>
</feature>
<dbReference type="SUPFAM" id="SSF52151">
    <property type="entry name" value="FabD/lysophospholipase-like"/>
    <property type="match status" value="1"/>
</dbReference>
<dbReference type="InterPro" id="IPR016035">
    <property type="entry name" value="Acyl_Trfase/lysoPLipase"/>
</dbReference>
<evidence type="ECO:0000256" key="3">
    <source>
        <dbReference type="ARBA" id="ARBA00018317"/>
    </source>
</evidence>
<dbReference type="InterPro" id="IPR014710">
    <property type="entry name" value="RmlC-like_jellyroll"/>
</dbReference>
<evidence type="ECO:0000256" key="7">
    <source>
        <dbReference type="PROSITE-ProRule" id="PRU01161"/>
    </source>
</evidence>
<feature type="region of interest" description="Disordered" evidence="9">
    <location>
        <begin position="559"/>
        <end position="598"/>
    </location>
</feature>
<proteinExistence type="inferred from homology"/>
<keyword evidence="5 7" id="KW-0442">Lipid degradation</keyword>
<feature type="region of interest" description="Disordered" evidence="9">
    <location>
        <begin position="217"/>
        <end position="253"/>
    </location>
</feature>
<dbReference type="FunCoup" id="A0A168LRT0">
    <property type="interactions" value="225"/>
</dbReference>
<evidence type="ECO:0000313" key="12">
    <source>
        <dbReference type="EMBL" id="SAL97361.1"/>
    </source>
</evidence>
<evidence type="ECO:0000259" key="11">
    <source>
        <dbReference type="PROSITE" id="PS51635"/>
    </source>
</evidence>
<feature type="compositionally biased region" description="Polar residues" evidence="9">
    <location>
        <begin position="309"/>
        <end position="319"/>
    </location>
</feature>
<feature type="transmembrane region" description="Helical" evidence="8">
    <location>
        <begin position="78"/>
        <end position="100"/>
    </location>
</feature>
<dbReference type="CDD" id="cd00038">
    <property type="entry name" value="CAP_ED"/>
    <property type="match status" value="2"/>
</dbReference>
<feature type="region of interest" description="Disordered" evidence="9">
    <location>
        <begin position="347"/>
        <end position="396"/>
    </location>
</feature>
<evidence type="ECO:0000256" key="1">
    <source>
        <dbReference type="ARBA" id="ARBA00006636"/>
    </source>
</evidence>
<accession>A0A168LRT0</accession>
<dbReference type="EMBL" id="LT551764">
    <property type="protein sequence ID" value="SAL97361.1"/>
    <property type="molecule type" value="Genomic_DNA"/>
</dbReference>
<feature type="compositionally biased region" description="Polar residues" evidence="9">
    <location>
        <begin position="857"/>
        <end position="872"/>
    </location>
</feature>
<evidence type="ECO:0000313" key="13">
    <source>
        <dbReference type="Proteomes" id="UP000078561"/>
    </source>
</evidence>
<organism evidence="12">
    <name type="scientific">Absidia glauca</name>
    <name type="common">Pin mould</name>
    <dbReference type="NCBI Taxonomy" id="4829"/>
    <lineage>
        <taxon>Eukaryota</taxon>
        <taxon>Fungi</taxon>
        <taxon>Fungi incertae sedis</taxon>
        <taxon>Mucoromycota</taxon>
        <taxon>Mucoromycotina</taxon>
        <taxon>Mucoromycetes</taxon>
        <taxon>Mucorales</taxon>
        <taxon>Cunninghamellaceae</taxon>
        <taxon>Absidia</taxon>
    </lineage>
</organism>
<feature type="short sequence motif" description="GXGXXG" evidence="7">
    <location>
        <begin position="1105"/>
        <end position="1110"/>
    </location>
</feature>
<evidence type="ECO:0000256" key="8">
    <source>
        <dbReference type="RuleBase" id="RU362043"/>
    </source>
</evidence>
<feature type="transmembrane region" description="Helical" evidence="8">
    <location>
        <begin position="52"/>
        <end position="72"/>
    </location>
</feature>
<dbReference type="InterPro" id="IPR001423">
    <property type="entry name" value="LysoPLipase_patatin_CS"/>
</dbReference>
<dbReference type="InterPro" id="IPR000595">
    <property type="entry name" value="cNMP-bd_dom"/>
</dbReference>
<feature type="domain" description="Cyclic nucleotide-binding" evidence="10">
    <location>
        <begin position="157"/>
        <end position="224"/>
    </location>
</feature>
<dbReference type="InterPro" id="IPR018490">
    <property type="entry name" value="cNMP-bd_dom_sf"/>
</dbReference>
<feature type="compositionally biased region" description="Basic and acidic residues" evidence="9">
    <location>
        <begin position="559"/>
        <end position="569"/>
    </location>
</feature>
<feature type="short sequence motif" description="GXSXG" evidence="7">
    <location>
        <begin position="1132"/>
        <end position="1136"/>
    </location>
</feature>
<dbReference type="PANTHER" id="PTHR14226">
    <property type="entry name" value="NEUROPATHY TARGET ESTERASE/SWISS CHEESE D.MELANOGASTER"/>
    <property type="match status" value="1"/>
</dbReference>
<dbReference type="GO" id="GO:0005789">
    <property type="term" value="C:endoplasmic reticulum membrane"/>
    <property type="evidence" value="ECO:0007669"/>
    <property type="project" value="UniProtKB-SubCell"/>
</dbReference>
<feature type="compositionally biased region" description="Low complexity" evidence="9">
    <location>
        <begin position="221"/>
        <end position="239"/>
    </location>
</feature>
<feature type="region of interest" description="Disordered" evidence="9">
    <location>
        <begin position="851"/>
        <end position="910"/>
    </location>
</feature>
<dbReference type="Pfam" id="PF01734">
    <property type="entry name" value="Patatin"/>
    <property type="match status" value="1"/>
</dbReference>
<dbReference type="PANTHER" id="PTHR14226:SF29">
    <property type="entry name" value="NEUROPATHY TARGET ESTERASE SWS"/>
    <property type="match status" value="1"/>
</dbReference>
<keyword evidence="6 7" id="KW-0443">Lipid metabolism</keyword>
<feature type="region of interest" description="Disordered" evidence="9">
    <location>
        <begin position="297"/>
        <end position="335"/>
    </location>
</feature>
<dbReference type="InterPro" id="IPR050301">
    <property type="entry name" value="NTE"/>
</dbReference>
<comment type="catalytic activity">
    <reaction evidence="8">
        <text>a 1-acyl-sn-glycero-3-phosphocholine + H2O = sn-glycerol 3-phosphocholine + a fatty acid + H(+)</text>
        <dbReference type="Rhea" id="RHEA:15177"/>
        <dbReference type="ChEBI" id="CHEBI:15377"/>
        <dbReference type="ChEBI" id="CHEBI:15378"/>
        <dbReference type="ChEBI" id="CHEBI:16870"/>
        <dbReference type="ChEBI" id="CHEBI:28868"/>
        <dbReference type="ChEBI" id="CHEBI:58168"/>
        <dbReference type="EC" id="3.1.1.5"/>
    </reaction>
</comment>
<feature type="compositionally biased region" description="Polar residues" evidence="9">
    <location>
        <begin position="570"/>
        <end position="596"/>
    </location>
</feature>
<protein>
    <recommendedName>
        <fullName evidence="3 8">Lysophospholipase NTE1</fullName>
        <ecNumber evidence="2 8">3.1.1.5</ecNumber>
    </recommendedName>
    <alternativeName>
        <fullName evidence="8">Intracellular phospholipase B</fullName>
    </alternativeName>
</protein>
<feature type="domain" description="PNPLA" evidence="11">
    <location>
        <begin position="1101"/>
        <end position="1265"/>
    </location>
</feature>
<keyword evidence="8" id="KW-0472">Membrane</keyword>
<feature type="compositionally biased region" description="Polar residues" evidence="9">
    <location>
        <begin position="693"/>
        <end position="702"/>
    </location>
</feature>
<dbReference type="Pfam" id="PF00027">
    <property type="entry name" value="cNMP_binding"/>
    <property type="match status" value="1"/>
</dbReference>
<dbReference type="SMART" id="SM00100">
    <property type="entry name" value="cNMP"/>
    <property type="match status" value="2"/>
</dbReference>
<dbReference type="OrthoDB" id="421051at2759"/>
<dbReference type="InParanoid" id="A0A168LRT0"/>
<dbReference type="PROSITE" id="PS50042">
    <property type="entry name" value="CNMP_BINDING_3"/>
    <property type="match status" value="2"/>
</dbReference>
<feature type="domain" description="Cyclic nucleotide-binding" evidence="10">
    <location>
        <begin position="967"/>
        <end position="1069"/>
    </location>
</feature>
<feature type="region of interest" description="Disordered" evidence="9">
    <location>
        <begin position="626"/>
        <end position="667"/>
    </location>
</feature>
<keyword evidence="8" id="KW-0256">Endoplasmic reticulum</keyword>
<evidence type="ECO:0000256" key="2">
    <source>
        <dbReference type="ARBA" id="ARBA00013274"/>
    </source>
</evidence>
<feature type="short sequence motif" description="DGA/G" evidence="7">
    <location>
        <begin position="1252"/>
        <end position="1254"/>
    </location>
</feature>
<dbReference type="GO" id="GO:0004622">
    <property type="term" value="F:phosphatidylcholine lysophospholipase activity"/>
    <property type="evidence" value="ECO:0007669"/>
    <property type="project" value="UniProtKB-EC"/>
</dbReference>
<feature type="compositionally biased region" description="Polar residues" evidence="9">
    <location>
        <begin position="356"/>
        <end position="368"/>
    </location>
</feature>
<dbReference type="Gene3D" id="2.60.120.10">
    <property type="entry name" value="Jelly Rolls"/>
    <property type="match status" value="3"/>
</dbReference>
<keyword evidence="8" id="KW-0812">Transmembrane</keyword>
<dbReference type="Proteomes" id="UP000078561">
    <property type="component" value="Unassembled WGS sequence"/>
</dbReference>
<gene>
    <name evidence="12" type="primary">ABSGL_02853.1 scaffold 4007</name>
</gene>
<feature type="active site" description="Nucleophile" evidence="7">
    <location>
        <position position="1134"/>
    </location>
</feature>
<comment type="similarity">
    <text evidence="1 8">Belongs to the NTE family.</text>
</comment>
<keyword evidence="13" id="KW-1185">Reference proteome</keyword>
<reference evidence="12" key="1">
    <citation type="submission" date="2016-04" db="EMBL/GenBank/DDBJ databases">
        <authorList>
            <person name="Evans L.H."/>
            <person name="Alamgir A."/>
            <person name="Owens N."/>
            <person name="Weber N.D."/>
            <person name="Virtaneva K."/>
            <person name="Barbian K."/>
            <person name="Babar A."/>
            <person name="Rosenke K."/>
        </authorList>
    </citation>
    <scope>NUCLEOTIDE SEQUENCE [LARGE SCALE GENOMIC DNA]</scope>
    <source>
        <strain evidence="12">CBS 101.48</strain>
    </source>
</reference>
<name>A0A168LRT0_ABSGL</name>
<dbReference type="InterPro" id="IPR002641">
    <property type="entry name" value="PNPLA_dom"/>
</dbReference>
<evidence type="ECO:0000256" key="6">
    <source>
        <dbReference type="ARBA" id="ARBA00023098"/>
    </source>
</evidence>
<sequence>MEQVSAQHCTTNVAPSFNNVCGESLATDLDNGSTGTPHSMIFARLVGFVPSLLFRAIGFVTITLPLFFYHILTWSFTLHLNFSSLVMVLVVVGLVGYHVVRYRFLNTYSRLKPVNSQKATSSFDLHPDSGEDSGYSKPSIRNYPDEFLSAFLSSIKIFGYLEQPVFHELARHLQTKKLLAGDTLFQSPEQERSFYIVVDGHVQLFVKPDGDDVYDYDDDGSSFGLSDTDESTTNNSNSSDGDEDFNGTDPWASKKRRSDKFKHYTLINEVGQGGTLSSLFTILSIFRESFNRTELKHKAKNKSMRHQIASRSSSTQQQHGGPAEVSPDMRRDTSSDEWRHVFPNLENQAGDASLPISASSSAVATPTMSPKDDPHRRRRLSSFGSSGHPGSRKHTRHLYTTPMKLAQDPVAGGMDYEHGADIDTNDIMDAPLDDGGFMDPRLRKMASHSSSYYRRQYRSVHPNIIARATVDTTLAVIPEEAFHKLTQKFPKAASHIVQVIVTRFQRVTLMTSHRYLGLTTELLRLEKLTNDSVSDQGAFWNLPGDFYLSGAMDRLRKNFPTEHGQDKKNGTTTPSTTLDGNNKGNRTTSPMGNSNKPGLIQAIDIMNSSAATSFHSPANETLKQINAGSRASPPGGLIGSTSTDLQQRHQRQQQHYNSKVSGDDDYSMEDDERIRIAVMKCLSKSLGIKVSPDINSPTSTDNKLPPFYSKGPHHPQQQHHQQHRSNTFFDSHDAPRNVYPMDLFSQTGMMDSGVSSPTLEALGHYDDDNISTISSAYSDSRHHRSSSISPEEITILFYPEGAALVREKEHFGGLFFVIDGLLEASMTPAEGEEGTNPILQGTKDNTTIRSVKRHPAPTSTIRTDTSQSINKLQQHQKQEEEQVVASEAPAGRQPINKKKKSSKKQTKKPAFRIRPGGLAGYLGALTGHPSFVDIRAKQNTYVGYLPKKSLDRIIERNPKVMMKLAKQLVDSLSPLLLHIDLSLEWMQVNAGQIICREGQPSESIYMVLHGRLRTIKEKKEGHLEILGEFGHGQSVGELEVLTGTPTTSTLHAIRDSELARIPKTLFNALAHRHPETGGHILILGFHSNRLARRLCGRSVALVLGGGGARGISHIGVIQALEEAGIPIDIIGGTSIGSFVGGLYARDMDLVSTIARSKLFAGRVSSIWRQVMDLTYPVTAWFTGHEFNRAIWKCLGDSLVEDFWLPYFAVTTNITFSRMEVHTTGYAWRYIRASMSLSGYMPPICDNGNMLVDGGYMDNLPVTVAKSMGADIVIAVDVASDDDTSPVNYGDSISGWWAILHSYNPFRTYNIPSIAEIQSRLAYVSSVAKLEEAKLTNGTLYVKLPVQQWGTLEFSKFNDIKALGYRVGKTVVGKWRKAGYATGRLTEDEDYHGQWLGKEVKGKRDFKKVGHHQPIRLMTLYLAFLNKLRRFVMLTVEKGELERTNQSDTMEKHEKEDP</sequence>
<dbReference type="PROSITE" id="PS51635">
    <property type="entry name" value="PNPLA"/>
    <property type="match status" value="1"/>
</dbReference>
<feature type="transmembrane region" description="Helical" evidence="8">
    <location>
        <begin position="264"/>
        <end position="286"/>
    </location>
</feature>
<feature type="active site" description="Proton acceptor" evidence="7">
    <location>
        <position position="1252"/>
    </location>
</feature>
<dbReference type="GO" id="GO:0016042">
    <property type="term" value="P:lipid catabolic process"/>
    <property type="evidence" value="ECO:0007669"/>
    <property type="project" value="UniProtKB-UniRule"/>
</dbReference>
<comment type="function">
    <text evidence="8">Intracellular phospholipase B that catalyzes the double deacylation of phosphatidylcholine (PC) to glycerophosphocholine (GroPCho). Plays an important role in membrane lipid homeostasis.</text>
</comment>
<keyword evidence="4 7" id="KW-0378">Hydrolase</keyword>
<keyword evidence="8" id="KW-1133">Transmembrane helix</keyword>
<dbReference type="STRING" id="4829.A0A168LRT0"/>
<feature type="compositionally biased region" description="Basic residues" evidence="9">
    <location>
        <begin position="711"/>
        <end position="723"/>
    </location>
</feature>
<dbReference type="PROSITE" id="PS01237">
    <property type="entry name" value="UPF0028"/>
    <property type="match status" value="1"/>
</dbReference>
<dbReference type="EC" id="3.1.1.5" evidence="2 8"/>
<evidence type="ECO:0000256" key="5">
    <source>
        <dbReference type="ARBA" id="ARBA00022963"/>
    </source>
</evidence>
<evidence type="ECO:0000259" key="10">
    <source>
        <dbReference type="PROSITE" id="PS50042"/>
    </source>
</evidence>
<dbReference type="SUPFAM" id="SSF51206">
    <property type="entry name" value="cAMP-binding domain-like"/>
    <property type="match status" value="3"/>
</dbReference>
<dbReference type="GO" id="GO:0046470">
    <property type="term" value="P:phosphatidylcholine metabolic process"/>
    <property type="evidence" value="ECO:0007669"/>
    <property type="project" value="InterPro"/>
</dbReference>